<name>A0ABT8SWS7_9HYPH</name>
<reference evidence="2" key="2">
    <citation type="submission" date="2023-07" db="EMBL/GenBank/DDBJ databases">
        <authorList>
            <person name="Sun H."/>
        </authorList>
    </citation>
    <scope>NUCLEOTIDE SEQUENCE</scope>
    <source>
        <strain evidence="2">05753</strain>
    </source>
</reference>
<organism evidence="2 3">
    <name type="scientific">Rhizobium oryzicola</name>
    <dbReference type="NCBI Taxonomy" id="1232668"/>
    <lineage>
        <taxon>Bacteria</taxon>
        <taxon>Pseudomonadati</taxon>
        <taxon>Pseudomonadota</taxon>
        <taxon>Alphaproteobacteria</taxon>
        <taxon>Hyphomicrobiales</taxon>
        <taxon>Rhizobiaceae</taxon>
        <taxon>Rhizobium/Agrobacterium group</taxon>
        <taxon>Rhizobium</taxon>
    </lineage>
</organism>
<dbReference type="InterPro" id="IPR036366">
    <property type="entry name" value="PGBDSf"/>
</dbReference>
<keyword evidence="3" id="KW-1185">Reference proteome</keyword>
<gene>
    <name evidence="2" type="ORF">Q2T52_10045</name>
</gene>
<evidence type="ECO:0000313" key="3">
    <source>
        <dbReference type="Proteomes" id="UP001169006"/>
    </source>
</evidence>
<sequence>MKTVLDVQRRLAELGFDPGPLDGLRGRKTIAAVEMYQRVNHLAVDGIAGPATIRALFGGAPVSPQDTPDATPWLDIALSKKGLREKADNAELRAFLKSGGGTVGDPAKVPWCGDFVETCIAIALPREVLPNNPYAAMSWATWGRECNPQPGAILSFWRGSPDNWQGHVGFYVAEDATHFHVLGGNQSDAVTITRIAKTRLRKGGARWPLTALAIDAGARISDGSGLIETTNEA</sequence>
<dbReference type="InterPro" id="IPR002477">
    <property type="entry name" value="Peptidoglycan-bd-like"/>
</dbReference>
<dbReference type="SUPFAM" id="SSF47090">
    <property type="entry name" value="PGBD-like"/>
    <property type="match status" value="1"/>
</dbReference>
<protein>
    <submittedName>
        <fullName evidence="2">Peptidoglycan-binding protein</fullName>
    </submittedName>
</protein>
<dbReference type="Gene3D" id="1.10.101.10">
    <property type="entry name" value="PGBD-like superfamily/PGBD"/>
    <property type="match status" value="1"/>
</dbReference>
<evidence type="ECO:0000259" key="1">
    <source>
        <dbReference type="Pfam" id="PF01471"/>
    </source>
</evidence>
<evidence type="ECO:0000313" key="2">
    <source>
        <dbReference type="EMBL" id="MDO1582441.1"/>
    </source>
</evidence>
<dbReference type="EMBL" id="JAUKWQ010000002">
    <property type="protein sequence ID" value="MDO1582441.1"/>
    <property type="molecule type" value="Genomic_DNA"/>
</dbReference>
<dbReference type="InterPro" id="IPR036365">
    <property type="entry name" value="PGBD-like_sf"/>
</dbReference>
<dbReference type="Proteomes" id="UP001169006">
    <property type="component" value="Unassembled WGS sequence"/>
</dbReference>
<feature type="domain" description="Peptidoglycan binding-like" evidence="1">
    <location>
        <begin position="4"/>
        <end position="56"/>
    </location>
</feature>
<comment type="caution">
    <text evidence="2">The sequence shown here is derived from an EMBL/GenBank/DDBJ whole genome shotgun (WGS) entry which is preliminary data.</text>
</comment>
<proteinExistence type="predicted"/>
<dbReference type="SUPFAM" id="SSF54001">
    <property type="entry name" value="Cysteine proteinases"/>
    <property type="match status" value="1"/>
</dbReference>
<reference evidence="2" key="1">
    <citation type="journal article" date="2015" name="Int. J. Syst. Evol. Microbiol.">
        <title>Rhizobium oryzicola sp. nov., potential plant-growth-promoting endophytic bacteria isolated from rice roots.</title>
        <authorList>
            <person name="Zhang X.X."/>
            <person name="Gao J.S."/>
            <person name="Cao Y.H."/>
            <person name="Sheirdil R.A."/>
            <person name="Wang X.C."/>
            <person name="Zhang L."/>
        </authorList>
    </citation>
    <scope>NUCLEOTIDE SEQUENCE</scope>
    <source>
        <strain evidence="2">05753</strain>
    </source>
</reference>
<dbReference type="Pfam" id="PF01471">
    <property type="entry name" value="PG_binding_1"/>
    <property type="match status" value="1"/>
</dbReference>
<dbReference type="InterPro" id="IPR038765">
    <property type="entry name" value="Papain-like_cys_pep_sf"/>
</dbReference>
<dbReference type="RefSeq" id="WP_302076580.1">
    <property type="nucleotide sequence ID" value="NZ_JAUKWQ010000002.1"/>
</dbReference>
<accession>A0ABT8SWS7</accession>